<feature type="DNA-binding region" description="Homeobox" evidence="5">
    <location>
        <begin position="144"/>
        <end position="203"/>
    </location>
</feature>
<keyword evidence="10" id="KW-1185">Reference proteome</keyword>
<dbReference type="PROSITE" id="PS50071">
    <property type="entry name" value="HOMEOBOX_2"/>
    <property type="match status" value="1"/>
</dbReference>
<dbReference type="Pfam" id="PF24818">
    <property type="entry name" value="PH_TRF2_HOY1"/>
    <property type="match status" value="1"/>
</dbReference>
<keyword evidence="4 5" id="KW-0539">Nucleus</keyword>
<keyword evidence="2 5" id="KW-0238">DNA-binding</keyword>
<evidence type="ECO:0000256" key="4">
    <source>
        <dbReference type="ARBA" id="ARBA00023242"/>
    </source>
</evidence>
<proteinExistence type="predicted"/>
<dbReference type="InterPro" id="IPR017970">
    <property type="entry name" value="Homeobox_CS"/>
</dbReference>
<feature type="region of interest" description="Disordered" evidence="7">
    <location>
        <begin position="617"/>
        <end position="641"/>
    </location>
</feature>
<evidence type="ECO:0000313" key="9">
    <source>
        <dbReference type="EMBL" id="RUS34144.1"/>
    </source>
</evidence>
<feature type="compositionally biased region" description="Basic and acidic residues" evidence="7">
    <location>
        <begin position="94"/>
        <end position="128"/>
    </location>
</feature>
<evidence type="ECO:0000256" key="1">
    <source>
        <dbReference type="ARBA" id="ARBA00004123"/>
    </source>
</evidence>
<dbReference type="CDD" id="cd00086">
    <property type="entry name" value="homeodomain"/>
    <property type="match status" value="1"/>
</dbReference>
<dbReference type="PANTHER" id="PTHR24324:SF5">
    <property type="entry name" value="HEMATOPOIETICALLY-EXPRESSED HOMEOBOX PROTEIN HHEX"/>
    <property type="match status" value="1"/>
</dbReference>
<dbReference type="AlphaFoldDB" id="A0A433QWM4"/>
<dbReference type="Pfam" id="PF00046">
    <property type="entry name" value="Homeodomain"/>
    <property type="match status" value="1"/>
</dbReference>
<dbReference type="InterPro" id="IPR009057">
    <property type="entry name" value="Homeodomain-like_sf"/>
</dbReference>
<reference evidence="9 10" key="1">
    <citation type="journal article" date="2018" name="New Phytol.">
        <title>Phylogenomics of Endogonaceae and evolution of mycorrhizas within Mucoromycota.</title>
        <authorList>
            <person name="Chang Y."/>
            <person name="Desiro A."/>
            <person name="Na H."/>
            <person name="Sandor L."/>
            <person name="Lipzen A."/>
            <person name="Clum A."/>
            <person name="Barry K."/>
            <person name="Grigoriev I.V."/>
            <person name="Martin F.M."/>
            <person name="Stajich J.E."/>
            <person name="Smith M.E."/>
            <person name="Bonito G."/>
            <person name="Spatafora J.W."/>
        </authorList>
    </citation>
    <scope>NUCLEOTIDE SEQUENCE [LARGE SCALE GENOMIC DNA]</scope>
    <source>
        <strain evidence="9 10">AD002</strain>
    </source>
</reference>
<evidence type="ECO:0000256" key="5">
    <source>
        <dbReference type="PROSITE-ProRule" id="PRU00108"/>
    </source>
</evidence>
<feature type="region of interest" description="Disordered" evidence="7">
    <location>
        <begin position="65"/>
        <end position="154"/>
    </location>
</feature>
<dbReference type="InterPro" id="IPR051000">
    <property type="entry name" value="Homeobox_DNA-bind_prot"/>
</dbReference>
<dbReference type="GO" id="GO:0000981">
    <property type="term" value="F:DNA-binding transcription factor activity, RNA polymerase II-specific"/>
    <property type="evidence" value="ECO:0007669"/>
    <property type="project" value="InterPro"/>
</dbReference>
<gene>
    <name evidence="9" type="ORF">BC938DRAFT_482267</name>
</gene>
<feature type="domain" description="Homeobox" evidence="8">
    <location>
        <begin position="142"/>
        <end position="202"/>
    </location>
</feature>
<feature type="region of interest" description="Disordered" evidence="7">
    <location>
        <begin position="330"/>
        <end position="360"/>
    </location>
</feature>
<dbReference type="GO" id="GO:0000978">
    <property type="term" value="F:RNA polymerase II cis-regulatory region sequence-specific DNA binding"/>
    <property type="evidence" value="ECO:0007669"/>
    <property type="project" value="TreeGrafter"/>
</dbReference>
<dbReference type="SUPFAM" id="SSF46689">
    <property type="entry name" value="Homeodomain-like"/>
    <property type="match status" value="1"/>
</dbReference>
<feature type="compositionally biased region" description="Pro residues" evidence="7">
    <location>
        <begin position="331"/>
        <end position="343"/>
    </location>
</feature>
<evidence type="ECO:0000256" key="7">
    <source>
        <dbReference type="SAM" id="MobiDB-lite"/>
    </source>
</evidence>
<evidence type="ECO:0000259" key="8">
    <source>
        <dbReference type="PROSITE" id="PS50071"/>
    </source>
</evidence>
<dbReference type="GO" id="GO:0005634">
    <property type="term" value="C:nucleus"/>
    <property type="evidence" value="ECO:0007669"/>
    <property type="project" value="UniProtKB-SubCell"/>
</dbReference>
<comment type="subcellular location">
    <subcellularLocation>
        <location evidence="1 5 6">Nucleus</location>
    </subcellularLocation>
</comment>
<sequence length="798" mass="87987">MAVRAPDYTMNEPPRKKNFVGVHFNNPYDSEEDDIYNFNTLAVPGNAPQLQRTFSDTMASLSKLKMKSPTPDLGVDYANNKYCDSPRSSCSESDENRDNDDEHDRSGSEDKNEDAVKMEGSAAKKDDDNNTSASSKSKHSTSSTSKKRTRATPEQLAVLEETFVSNTSPNSKVREQLAEKLNMSERSIQIWFQNRRAKVKTIQKRAHLLQEEAMKAQFLASGFPGQMHPAGMFPFRAGLPPHGHPNAGRIPLPRSYSSDMLHNIQQQMNPGMRSSTPPPMHGHPNAGLGISMPGIWPPTPQFAAMGGPQFLQGPGGVTYVSNGVSAFPSPAFSPSPSASPSPQPQLRYLSPTPVGSMMSPTPMPNPYEQRQQMPAQLDIRPPYTMQNPHLISAPSPNVAAHLFSADTLIINSWRRMKINATDLLCYYNIPERKMSWHITDNTSHFKMDFSFEAITSLDYILLDGVFAKIEIELNGGPLFYMENTKDGMPTGPNGSISWTQCSDFTEGKQASRFFKHSLKGLAQPLKNEVLEITAADERMHKVTRIVDQLNLNTDSTLEVKQPTRRHSYDNFRYIALGTPTPVQAPPEPEQRQHRVYAVAEQTNNNIRHRRAASVPTPLAPASFQSPAGDQPSAKPANIPIPPPITEVTPPTPTNMEHPSQMQPTAAYLSTYRTTRGPHGSSPLSMMSSADEEEFPFPDASTAYNNQTVMMSRGMETPMQMWAPMAQPEMGMVDSSSLMMGQSMMMGGAQQEESDPDATAEDMASQFTFTDSGDFFDIVMPNGQVVTVVGDGNGLNGDE</sequence>
<comment type="caution">
    <text evidence="9">The sequence shown here is derived from an EMBL/GenBank/DDBJ whole genome shotgun (WGS) entry which is preliminary data.</text>
</comment>
<dbReference type="PANTHER" id="PTHR24324">
    <property type="entry name" value="HOMEOBOX PROTEIN HHEX"/>
    <property type="match status" value="1"/>
</dbReference>
<evidence type="ECO:0000256" key="2">
    <source>
        <dbReference type="ARBA" id="ARBA00023125"/>
    </source>
</evidence>
<name>A0A433QWM4_9FUNG</name>
<dbReference type="SMART" id="SM00389">
    <property type="entry name" value="HOX"/>
    <property type="match status" value="1"/>
</dbReference>
<protein>
    <recommendedName>
        <fullName evidence="8">Homeobox domain-containing protein</fullName>
    </recommendedName>
</protein>
<evidence type="ECO:0000313" key="10">
    <source>
        <dbReference type="Proteomes" id="UP000274822"/>
    </source>
</evidence>
<dbReference type="GO" id="GO:0030154">
    <property type="term" value="P:cell differentiation"/>
    <property type="evidence" value="ECO:0007669"/>
    <property type="project" value="TreeGrafter"/>
</dbReference>
<dbReference type="PROSITE" id="PS00027">
    <property type="entry name" value="HOMEOBOX_1"/>
    <property type="match status" value="1"/>
</dbReference>
<feature type="compositionally biased region" description="Low complexity" evidence="7">
    <location>
        <begin position="131"/>
        <end position="144"/>
    </location>
</feature>
<keyword evidence="3 5" id="KW-0371">Homeobox</keyword>
<dbReference type="Proteomes" id="UP000274822">
    <property type="component" value="Unassembled WGS sequence"/>
</dbReference>
<evidence type="ECO:0000256" key="3">
    <source>
        <dbReference type="ARBA" id="ARBA00023155"/>
    </source>
</evidence>
<dbReference type="EMBL" id="RBNJ01000712">
    <property type="protein sequence ID" value="RUS34144.1"/>
    <property type="molecule type" value="Genomic_DNA"/>
</dbReference>
<organism evidence="9 10">
    <name type="scientific">Jimgerdemannia flammicorona</name>
    <dbReference type="NCBI Taxonomy" id="994334"/>
    <lineage>
        <taxon>Eukaryota</taxon>
        <taxon>Fungi</taxon>
        <taxon>Fungi incertae sedis</taxon>
        <taxon>Mucoromycota</taxon>
        <taxon>Mucoromycotina</taxon>
        <taxon>Endogonomycetes</taxon>
        <taxon>Endogonales</taxon>
        <taxon>Endogonaceae</taxon>
        <taxon>Jimgerdemannia</taxon>
    </lineage>
</organism>
<evidence type="ECO:0000256" key="6">
    <source>
        <dbReference type="RuleBase" id="RU000682"/>
    </source>
</evidence>
<dbReference type="InterPro" id="IPR001356">
    <property type="entry name" value="HD"/>
</dbReference>
<accession>A0A433QWM4</accession>
<dbReference type="Gene3D" id="1.10.10.60">
    <property type="entry name" value="Homeodomain-like"/>
    <property type="match status" value="1"/>
</dbReference>
<dbReference type="InterPro" id="IPR057939">
    <property type="entry name" value="TRF2_HOY1_PH"/>
</dbReference>